<accession>A0ABP1CXM6</accession>
<dbReference type="SMART" id="SM00256">
    <property type="entry name" value="FBOX"/>
    <property type="match status" value="1"/>
</dbReference>
<dbReference type="Pfam" id="PF12937">
    <property type="entry name" value="F-box-like"/>
    <property type="match status" value="1"/>
</dbReference>
<proteinExistence type="predicted"/>
<evidence type="ECO:0000259" key="1">
    <source>
        <dbReference type="PROSITE" id="PS50181"/>
    </source>
</evidence>
<feature type="domain" description="F-box" evidence="1">
    <location>
        <begin position="15"/>
        <end position="61"/>
    </location>
</feature>
<dbReference type="PROSITE" id="PS50181">
    <property type="entry name" value="FBOX"/>
    <property type="match status" value="1"/>
</dbReference>
<dbReference type="SUPFAM" id="SSF81383">
    <property type="entry name" value="F-box domain"/>
    <property type="match status" value="1"/>
</dbReference>
<protein>
    <recommendedName>
        <fullName evidence="1">F-box domain-containing protein</fullName>
    </recommendedName>
</protein>
<keyword evidence="3" id="KW-1185">Reference proteome</keyword>
<dbReference type="Gene3D" id="1.20.1280.50">
    <property type="match status" value="1"/>
</dbReference>
<gene>
    <name evidence="2" type="ORF">GFSPODELE1_LOCUS3139</name>
</gene>
<evidence type="ECO:0000313" key="3">
    <source>
        <dbReference type="Proteomes" id="UP001497453"/>
    </source>
</evidence>
<reference evidence="3" key="1">
    <citation type="submission" date="2024-04" db="EMBL/GenBank/DDBJ databases">
        <authorList>
            <person name="Shaw F."/>
            <person name="Minotto A."/>
        </authorList>
    </citation>
    <scope>NUCLEOTIDE SEQUENCE [LARGE SCALE GENOMIC DNA]</scope>
</reference>
<dbReference type="CDD" id="cd09917">
    <property type="entry name" value="F-box_SF"/>
    <property type="match status" value="1"/>
</dbReference>
<sequence>MLRTSSTFDSGLSREARSFDLPSELVIKILACLSPLDLLVCRLVCTTFDSIICGTAVLQYILDLHRYGYADRPSIASPTSDRLQALHEIQNTYSHSNPRLTQTIIPNLADCVPFPPPYKVQIMNHHGAHNGSFFLVVTGVHDPELFCLLDVTTVADSLTLGTGNVVHIDRLADLMPHVWFCFVDRDQDVLITVTVHLGSNRVLHIMSLCEGISHPRACMPYIAVPMVKPDGYVEVIDIQGDYFTVKAGGNYEYRIHTDIHLYHWPSGTHVKHWAMTETHDCLDAALTEDGFILVSVRCHEPEENLHIQVWHIENVFEAIHIATFCLPHMIDHAGSWLICYWCRRSSMASPSCAVKPTYPGPLLHLSFHNSYSLFTTVDTFLPPYSWKEHSSTEIPMFSWLEWGPLHTRVIKQSRDLRWVTTVSGYHVIFPHCIWDFSKESLRLANDMQNQMTTSFLHPIYTMSTIPWKWQQYDFLEDIVTQRPYCRVPLHLPKDYVPDIDTTGIHSYYVETMDGPKLMIFQTVSQTDKSIKSIDIITL</sequence>
<dbReference type="Proteomes" id="UP001497453">
    <property type="component" value="Chromosome 2"/>
</dbReference>
<dbReference type="InterPro" id="IPR001810">
    <property type="entry name" value="F-box_dom"/>
</dbReference>
<organism evidence="2 3">
    <name type="scientific">Somion occarium</name>
    <dbReference type="NCBI Taxonomy" id="3059160"/>
    <lineage>
        <taxon>Eukaryota</taxon>
        <taxon>Fungi</taxon>
        <taxon>Dikarya</taxon>
        <taxon>Basidiomycota</taxon>
        <taxon>Agaricomycotina</taxon>
        <taxon>Agaricomycetes</taxon>
        <taxon>Polyporales</taxon>
        <taxon>Cerrenaceae</taxon>
        <taxon>Somion</taxon>
    </lineage>
</organism>
<dbReference type="EMBL" id="OZ037945">
    <property type="protein sequence ID" value="CAL1700415.1"/>
    <property type="molecule type" value="Genomic_DNA"/>
</dbReference>
<evidence type="ECO:0000313" key="2">
    <source>
        <dbReference type="EMBL" id="CAL1700415.1"/>
    </source>
</evidence>
<dbReference type="InterPro" id="IPR036047">
    <property type="entry name" value="F-box-like_dom_sf"/>
</dbReference>
<name>A0ABP1CXM6_9APHY</name>